<protein>
    <submittedName>
        <fullName evidence="2">Uncharacterized protein</fullName>
    </submittedName>
</protein>
<evidence type="ECO:0000313" key="1">
    <source>
        <dbReference type="Proteomes" id="UP000050790"/>
    </source>
</evidence>
<organism evidence="1 2">
    <name type="scientific">Schistosoma margrebowiei</name>
    <dbReference type="NCBI Taxonomy" id="48269"/>
    <lineage>
        <taxon>Eukaryota</taxon>
        <taxon>Metazoa</taxon>
        <taxon>Spiralia</taxon>
        <taxon>Lophotrochozoa</taxon>
        <taxon>Platyhelminthes</taxon>
        <taxon>Trematoda</taxon>
        <taxon>Digenea</taxon>
        <taxon>Strigeidida</taxon>
        <taxon>Schistosomatoidea</taxon>
        <taxon>Schistosomatidae</taxon>
        <taxon>Schistosoma</taxon>
    </lineage>
</organism>
<sequence length="166" mass="19385">MDKCIAVNIPGALRILFDETKAICPTSFQDRIRQPRDIMKSAMFLGRLRPFLKSRFVILRQFSDSSSEKVPFYSTKPRFMYRDYIERDFEGERKSQFLITIFWAWITYFLINHPEELTMLFPNSWYDAVCSAGNINQACLKSMIRMAEAVIGVLDSTGRAREAKDQ</sequence>
<name>A0AA84ZMC3_9TREM</name>
<dbReference type="WBParaSite" id="SMRG1_3600.4">
    <property type="protein sequence ID" value="SMRG1_3600.4"/>
    <property type="gene ID" value="SMRG1_3600"/>
</dbReference>
<dbReference type="Proteomes" id="UP000050790">
    <property type="component" value="Unassembled WGS sequence"/>
</dbReference>
<reference evidence="2" key="1">
    <citation type="submission" date="2023-11" db="UniProtKB">
        <authorList>
            <consortium name="WormBaseParasite"/>
        </authorList>
    </citation>
    <scope>IDENTIFICATION</scope>
</reference>
<dbReference type="AlphaFoldDB" id="A0AA84ZMC3"/>
<evidence type="ECO:0000313" key="2">
    <source>
        <dbReference type="WBParaSite" id="SMRG1_3600.4"/>
    </source>
</evidence>
<accession>A0AA84ZMC3</accession>
<proteinExistence type="predicted"/>